<feature type="chain" id="PRO_5017994748" evidence="1">
    <location>
        <begin position="27"/>
        <end position="68"/>
    </location>
</feature>
<evidence type="ECO:0000313" key="3">
    <source>
        <dbReference type="Proteomes" id="UP000278222"/>
    </source>
</evidence>
<dbReference type="RefSeq" id="WP_142235701.1">
    <property type="nucleotide sequence ID" value="NZ_AP019700.1"/>
</dbReference>
<proteinExistence type="predicted"/>
<evidence type="ECO:0000313" key="2">
    <source>
        <dbReference type="EMBL" id="ROP99782.1"/>
    </source>
</evidence>
<reference evidence="2 3" key="1">
    <citation type="submission" date="2018-11" db="EMBL/GenBank/DDBJ databases">
        <title>Genomic Encyclopedia of Type Strains, Phase IV (KMG-IV): sequencing the most valuable type-strain genomes for metagenomic binning, comparative biology and taxonomic classification.</title>
        <authorList>
            <person name="Goeker M."/>
        </authorList>
    </citation>
    <scope>NUCLEOTIDE SEQUENCE [LARGE SCALE GENOMIC DNA]</scope>
    <source>
        <strain evidence="2 3">DSM 5900</strain>
    </source>
</reference>
<protein>
    <submittedName>
        <fullName evidence="2">Uncharacterized protein</fullName>
    </submittedName>
</protein>
<dbReference type="Proteomes" id="UP000278222">
    <property type="component" value="Unassembled WGS sequence"/>
</dbReference>
<feature type="signal peptide" evidence="1">
    <location>
        <begin position="1"/>
        <end position="26"/>
    </location>
</feature>
<accession>A0A3N1M7T4</accession>
<keyword evidence="1" id="KW-0732">Signal</keyword>
<comment type="caution">
    <text evidence="2">The sequence shown here is derived from an EMBL/GenBank/DDBJ whole genome shotgun (WGS) entry which is preliminary data.</text>
</comment>
<name>A0A3N1M7T4_9PROT</name>
<organism evidence="2 3">
    <name type="scientific">Stella humosa</name>
    <dbReference type="NCBI Taxonomy" id="94"/>
    <lineage>
        <taxon>Bacteria</taxon>
        <taxon>Pseudomonadati</taxon>
        <taxon>Pseudomonadota</taxon>
        <taxon>Alphaproteobacteria</taxon>
        <taxon>Rhodospirillales</taxon>
        <taxon>Stellaceae</taxon>
        <taxon>Stella</taxon>
    </lineage>
</organism>
<sequence>MRRFKTLMGVLAIAPLLAAGQMAVFAPEAMAQAQCRQKCIDEEQACLARTGNKGQCGGKAGQCVAKCK</sequence>
<dbReference type="EMBL" id="RJKX01000013">
    <property type="protein sequence ID" value="ROP99782.1"/>
    <property type="molecule type" value="Genomic_DNA"/>
</dbReference>
<keyword evidence="3" id="KW-1185">Reference proteome</keyword>
<gene>
    <name evidence="2" type="ORF">EDC65_1570</name>
</gene>
<dbReference type="AlphaFoldDB" id="A0A3N1M7T4"/>
<evidence type="ECO:0000256" key="1">
    <source>
        <dbReference type="SAM" id="SignalP"/>
    </source>
</evidence>